<dbReference type="Proteomes" id="UP000324629">
    <property type="component" value="Unassembled WGS sequence"/>
</dbReference>
<comment type="caution">
    <text evidence="2">The sequence shown here is derived from an EMBL/GenBank/DDBJ whole genome shotgun (WGS) entry which is preliminary data.</text>
</comment>
<reference evidence="2 3" key="1">
    <citation type="journal article" date="2019" name="Gigascience">
        <title>Whole-genome sequence of the oriental lung fluke Paragonimus westermani.</title>
        <authorList>
            <person name="Oey H."/>
            <person name="Zakrzewski M."/>
            <person name="Narain K."/>
            <person name="Devi K.R."/>
            <person name="Agatsuma T."/>
            <person name="Nawaratna S."/>
            <person name="Gobert G.N."/>
            <person name="Jones M.K."/>
            <person name="Ragan M.A."/>
            <person name="McManus D.P."/>
            <person name="Krause L."/>
        </authorList>
    </citation>
    <scope>NUCLEOTIDE SEQUENCE [LARGE SCALE GENOMIC DNA]</scope>
    <source>
        <strain evidence="2 3">IND2009</strain>
    </source>
</reference>
<accession>A0A5J4P254</accession>
<name>A0A5J4P254_9TREM</name>
<gene>
    <name evidence="2" type="ORF">DEA37_0012243</name>
</gene>
<evidence type="ECO:0000256" key="1">
    <source>
        <dbReference type="SAM" id="MobiDB-lite"/>
    </source>
</evidence>
<sequence length="225" mass="25572">MRPSERLKGMSLERPSEPNTELLRFPEQSVSLYELNGQCSSSPDHLSRSLSRTEIQSKYSLRQQMKETMATITPSDPTTPPQRRHRREITRCWSRERVIRSEIILSIRRPTDQCMNELSLSTEQHLIPQKTLIRSCSARQKGTCDDHSGQSTNFSSSHSLFTVASAVGKRIPIRTCYTDAAETEISKVSFQVVPLQPSPSQMQTVVQFANEQVMETPEENVAEMT</sequence>
<protein>
    <submittedName>
        <fullName evidence="2">Uncharacterized protein</fullName>
    </submittedName>
</protein>
<keyword evidence="3" id="KW-1185">Reference proteome</keyword>
<proteinExistence type="predicted"/>
<evidence type="ECO:0000313" key="3">
    <source>
        <dbReference type="Proteomes" id="UP000324629"/>
    </source>
</evidence>
<feature type="region of interest" description="Disordered" evidence="1">
    <location>
        <begin position="1"/>
        <end position="21"/>
    </location>
</feature>
<evidence type="ECO:0000313" key="2">
    <source>
        <dbReference type="EMBL" id="KAA3681378.1"/>
    </source>
</evidence>
<organism evidence="2 3">
    <name type="scientific">Paragonimus westermani</name>
    <dbReference type="NCBI Taxonomy" id="34504"/>
    <lineage>
        <taxon>Eukaryota</taxon>
        <taxon>Metazoa</taxon>
        <taxon>Spiralia</taxon>
        <taxon>Lophotrochozoa</taxon>
        <taxon>Platyhelminthes</taxon>
        <taxon>Trematoda</taxon>
        <taxon>Digenea</taxon>
        <taxon>Plagiorchiida</taxon>
        <taxon>Troglotremata</taxon>
        <taxon>Troglotrematidae</taxon>
        <taxon>Paragonimus</taxon>
    </lineage>
</organism>
<dbReference type="EMBL" id="QNGE01000213">
    <property type="protein sequence ID" value="KAA3681378.1"/>
    <property type="molecule type" value="Genomic_DNA"/>
</dbReference>
<dbReference type="AlphaFoldDB" id="A0A5J4P254"/>